<evidence type="ECO:0000313" key="3">
    <source>
        <dbReference type="Proteomes" id="UP000095495"/>
    </source>
</evidence>
<sequence>MKYYGLRNKIKKEDFIYSYAKHKAKLLSILPGKRKTFWKDNYDTIYGDDLFYLKDDNSLPDNAFFDMYSMVVSDLIRREDIKRLQRGVKLLLLKRRSNRFLSTPIEGLDEICKRIEQMDASLLAWYNVVDCGLFEFKNHPLENVIDYFTVKICNVNSGYLSLVFKIKLKNEKKEALKQIIENSYHETRGYAFQTLTGNSKTTGAFKNYYIDRFSDNSLKADKIYEFISYIEWDFLEELSSLFPFVFHNKKVSPPRIEVYSTNIDWRDDNRDFWQSLGVEEYQGQFVDERHKMFFENTLSERYGRLYASNRLIYIFKDDGIEIGQFESIKDRVYYHIKEYAIDYFKFMFLDMLSREAGKTLVEYKRKLDKIKLKRNNLESLLKLKYNFSMEIDDFNRYKRDDIWDNSKKRFADVYAYSDAVADFALKPFFISHKSFCDNAISESRKIDEDIDMVLAEFEEKKMILQNLADYKNTAYSLRLNVIMTILTAATLFFVIFPNKAKVIANVISTIWNYFIDKL</sequence>
<gene>
    <name evidence="2" type="ORF">ERS852420_02257</name>
</gene>
<dbReference type="RefSeq" id="WP_055263040.1">
    <property type="nucleotide sequence ID" value="NZ_CYXV01000009.1"/>
</dbReference>
<keyword evidence="1" id="KW-0812">Transmembrane</keyword>
<feature type="transmembrane region" description="Helical" evidence="1">
    <location>
        <begin position="475"/>
        <end position="496"/>
    </location>
</feature>
<keyword evidence="1" id="KW-0472">Membrane</keyword>
<accession>A0A173TLZ6</accession>
<evidence type="ECO:0000256" key="1">
    <source>
        <dbReference type="SAM" id="Phobius"/>
    </source>
</evidence>
<dbReference type="EMBL" id="CYXV01000009">
    <property type="protein sequence ID" value="CUN03047.1"/>
    <property type="molecule type" value="Genomic_DNA"/>
</dbReference>
<protein>
    <submittedName>
        <fullName evidence="2">Uncharacterized protein</fullName>
    </submittedName>
</protein>
<name>A0A173TLZ6_9FIRM</name>
<evidence type="ECO:0000313" key="2">
    <source>
        <dbReference type="EMBL" id="CUN03047.1"/>
    </source>
</evidence>
<keyword evidence="1" id="KW-1133">Transmembrane helix</keyword>
<organism evidence="2 3">
    <name type="scientific">Roseburia faecis</name>
    <dbReference type="NCBI Taxonomy" id="301302"/>
    <lineage>
        <taxon>Bacteria</taxon>
        <taxon>Bacillati</taxon>
        <taxon>Bacillota</taxon>
        <taxon>Clostridia</taxon>
        <taxon>Lachnospirales</taxon>
        <taxon>Lachnospiraceae</taxon>
        <taxon>Roseburia</taxon>
    </lineage>
</organism>
<proteinExistence type="predicted"/>
<dbReference type="Proteomes" id="UP000095495">
    <property type="component" value="Unassembled WGS sequence"/>
</dbReference>
<dbReference type="AlphaFoldDB" id="A0A173TLZ6"/>
<reference evidence="2 3" key="1">
    <citation type="submission" date="2015-09" db="EMBL/GenBank/DDBJ databases">
        <authorList>
            <consortium name="Pathogen Informatics"/>
        </authorList>
    </citation>
    <scope>NUCLEOTIDE SEQUENCE [LARGE SCALE GENOMIC DNA]</scope>
    <source>
        <strain evidence="2 3">2789STDY5608863</strain>
    </source>
</reference>